<evidence type="ECO:0000256" key="1">
    <source>
        <dbReference type="SAM" id="MobiDB-lite"/>
    </source>
</evidence>
<proteinExistence type="predicted"/>
<keyword evidence="2" id="KW-0732">Signal</keyword>
<evidence type="ECO:0000313" key="4">
    <source>
        <dbReference type="Proteomes" id="UP000786811"/>
    </source>
</evidence>
<dbReference type="AlphaFoldDB" id="A0A8J2HQF3"/>
<dbReference type="Proteomes" id="UP000786811">
    <property type="component" value="Unassembled WGS sequence"/>
</dbReference>
<feature type="chain" id="PRO_5035279753" evidence="2">
    <location>
        <begin position="30"/>
        <end position="118"/>
    </location>
</feature>
<evidence type="ECO:0000256" key="2">
    <source>
        <dbReference type="SAM" id="SignalP"/>
    </source>
</evidence>
<dbReference type="OrthoDB" id="6620644at2759"/>
<name>A0A8J2HQF3_COTCN</name>
<feature type="region of interest" description="Disordered" evidence="1">
    <location>
        <begin position="82"/>
        <end position="104"/>
    </location>
</feature>
<keyword evidence="4" id="KW-1185">Reference proteome</keyword>
<accession>A0A8J2HQF3</accession>
<feature type="compositionally biased region" description="Basic and acidic residues" evidence="1">
    <location>
        <begin position="87"/>
        <end position="96"/>
    </location>
</feature>
<comment type="caution">
    <text evidence="3">The sequence shown here is derived from an EMBL/GenBank/DDBJ whole genome shotgun (WGS) entry which is preliminary data.</text>
</comment>
<sequence>MARINTHLYKSSILLISVTVVLFSDYTNSKPIQILQNKPGYIGVYIRHGNEPLININPALAEAFHEEINGVIPLEDHEDSVIQKITSDNEKPEKSRNPSNEKNFFIPLPRPYVVHRSS</sequence>
<feature type="signal peptide" evidence="2">
    <location>
        <begin position="1"/>
        <end position="29"/>
    </location>
</feature>
<reference evidence="3" key="1">
    <citation type="submission" date="2021-04" db="EMBL/GenBank/DDBJ databases">
        <authorList>
            <person name="Chebbi M.A.C M."/>
        </authorList>
    </citation>
    <scope>NUCLEOTIDE SEQUENCE</scope>
</reference>
<dbReference type="EMBL" id="CAJNRD030001124">
    <property type="protein sequence ID" value="CAG5109228.1"/>
    <property type="molecule type" value="Genomic_DNA"/>
</dbReference>
<gene>
    <name evidence="3" type="ORF">HICCMSTLAB_LOCUS13864</name>
</gene>
<protein>
    <submittedName>
        <fullName evidence="3">Uncharacterized protein</fullName>
    </submittedName>
</protein>
<organism evidence="3 4">
    <name type="scientific">Cotesia congregata</name>
    <name type="common">Parasitoid wasp</name>
    <name type="synonym">Apanteles congregatus</name>
    <dbReference type="NCBI Taxonomy" id="51543"/>
    <lineage>
        <taxon>Eukaryota</taxon>
        <taxon>Metazoa</taxon>
        <taxon>Ecdysozoa</taxon>
        <taxon>Arthropoda</taxon>
        <taxon>Hexapoda</taxon>
        <taxon>Insecta</taxon>
        <taxon>Pterygota</taxon>
        <taxon>Neoptera</taxon>
        <taxon>Endopterygota</taxon>
        <taxon>Hymenoptera</taxon>
        <taxon>Apocrita</taxon>
        <taxon>Ichneumonoidea</taxon>
        <taxon>Braconidae</taxon>
        <taxon>Microgastrinae</taxon>
        <taxon>Cotesia</taxon>
    </lineage>
</organism>
<evidence type="ECO:0000313" key="3">
    <source>
        <dbReference type="EMBL" id="CAG5109228.1"/>
    </source>
</evidence>